<organism evidence="3 4">
    <name type="scientific">Penicillium vulpinum</name>
    <dbReference type="NCBI Taxonomy" id="29845"/>
    <lineage>
        <taxon>Eukaryota</taxon>
        <taxon>Fungi</taxon>
        <taxon>Dikarya</taxon>
        <taxon>Ascomycota</taxon>
        <taxon>Pezizomycotina</taxon>
        <taxon>Eurotiomycetes</taxon>
        <taxon>Eurotiomycetidae</taxon>
        <taxon>Eurotiales</taxon>
        <taxon>Aspergillaceae</taxon>
        <taxon>Penicillium</taxon>
    </lineage>
</organism>
<evidence type="ECO:0000259" key="2">
    <source>
        <dbReference type="Pfam" id="PF02668"/>
    </source>
</evidence>
<reference evidence="4" key="1">
    <citation type="journal article" date="2017" name="Nat. Microbiol.">
        <title>Global analysis of biosynthetic gene clusters reveals vast potential of secondary metabolite production in Penicillium species.</title>
        <authorList>
            <person name="Nielsen J.C."/>
            <person name="Grijseels S."/>
            <person name="Prigent S."/>
            <person name="Ji B."/>
            <person name="Dainat J."/>
            <person name="Nielsen K.F."/>
            <person name="Frisvad J.C."/>
            <person name="Workman M."/>
            <person name="Nielsen J."/>
        </authorList>
    </citation>
    <scope>NUCLEOTIDE SEQUENCE [LARGE SCALE GENOMIC DNA]</scope>
    <source>
        <strain evidence="4">IBT 29486</strain>
    </source>
</reference>
<evidence type="ECO:0000256" key="1">
    <source>
        <dbReference type="ARBA" id="ARBA00023002"/>
    </source>
</evidence>
<feature type="domain" description="TauD/TfdA-like" evidence="2">
    <location>
        <begin position="346"/>
        <end position="581"/>
    </location>
</feature>
<name>A0A1V6SDU3_9EURO</name>
<evidence type="ECO:0000313" key="3">
    <source>
        <dbReference type="EMBL" id="OQE12171.1"/>
    </source>
</evidence>
<dbReference type="Pfam" id="PF02668">
    <property type="entry name" value="TauD"/>
    <property type="match status" value="1"/>
</dbReference>
<dbReference type="Gene3D" id="3.60.130.10">
    <property type="entry name" value="Clavaminate synthase-like"/>
    <property type="match status" value="1"/>
</dbReference>
<dbReference type="InterPro" id="IPR003819">
    <property type="entry name" value="TauD/TfdA-like"/>
</dbReference>
<dbReference type="SUPFAM" id="SSF51197">
    <property type="entry name" value="Clavaminate synthase-like"/>
    <property type="match status" value="1"/>
</dbReference>
<protein>
    <recommendedName>
        <fullName evidence="2">TauD/TfdA-like domain-containing protein</fullName>
    </recommendedName>
</protein>
<comment type="caution">
    <text evidence="3">The sequence shown here is derived from an EMBL/GenBank/DDBJ whole genome shotgun (WGS) entry which is preliminary data.</text>
</comment>
<evidence type="ECO:0000313" key="4">
    <source>
        <dbReference type="Proteomes" id="UP000191518"/>
    </source>
</evidence>
<gene>
    <name evidence="3" type="ORF">PENVUL_c001G05339</name>
</gene>
<dbReference type="STRING" id="29845.A0A1V6SDU3"/>
<dbReference type="GO" id="GO:0016491">
    <property type="term" value="F:oxidoreductase activity"/>
    <property type="evidence" value="ECO:0007669"/>
    <property type="project" value="UniProtKB-KW"/>
</dbReference>
<sequence length="584" mass="65251">MPYAGKPLSDIETKVSQIVFLIAVYRHRSATVPDRFSKFVPTLEKQIGDIVSNKEAVRFILLGFPFKALAEGRNKRKTLGPLPDKAEEIALQTLNGFADSIAEIYEGGATVVIVSDASVYGDILNIADSDAFAYHQELQKLAASLGLYHLEFTRPGALAGIVPQEAQTLKEYSDFVTKTRNHLDHSISHVPSAEDDNWQATSRHYDTALPESNNPTALKNAMLQRGKAYFTLLASAVPSAIRLSIHESNNVGKITVDLFPPVSNPDFITPWHPWHGALTLLPDASLCVVDASTVDLTEFEVVNNAAGHLWLLRAKCDLFNWPGMEVDFEPLFPCGIQVCPKEGHGPFNFEDVDMKRVRRPALSSAPLLLRGFTMEIEKEVFREKARQLGEIQQWPFGDILEVRENADINMNNVLTREAMPFHYDGMFRNRAASQSEGGLTLFASSRNLLPLLGPDTISLEELRSLKWKTFTEANDAFGGHDLHLPFIVAHPQTGADTFRIHEPWPESKCIAGSSKPAIVQVVGWSKAESDALCEKLTALLYDHRVVYRHQWKAGDFVFNDNATTHHTRTAFTEGHREHWRVHVN</sequence>
<accession>A0A1V6SDU3</accession>
<keyword evidence="4" id="KW-1185">Reference proteome</keyword>
<dbReference type="Proteomes" id="UP000191518">
    <property type="component" value="Unassembled WGS sequence"/>
</dbReference>
<dbReference type="PANTHER" id="PTHR37285">
    <property type="entry name" value="SPORE WALL MATURATION PROTEIN DIT1"/>
    <property type="match status" value="1"/>
</dbReference>
<dbReference type="InterPro" id="IPR007817">
    <property type="entry name" value="Isocyanide_synthase_DIT1"/>
</dbReference>
<dbReference type="PANTHER" id="PTHR37285:SF5">
    <property type="entry name" value="SPORE WALL MATURATION PROTEIN DIT1"/>
    <property type="match status" value="1"/>
</dbReference>
<dbReference type="Pfam" id="PF05141">
    <property type="entry name" value="DIT1_PvcA"/>
    <property type="match status" value="1"/>
</dbReference>
<dbReference type="AlphaFoldDB" id="A0A1V6SDU3"/>
<proteinExistence type="predicted"/>
<dbReference type="InterPro" id="IPR042098">
    <property type="entry name" value="TauD-like_sf"/>
</dbReference>
<dbReference type="EMBL" id="MDYP01000001">
    <property type="protein sequence ID" value="OQE12171.1"/>
    <property type="molecule type" value="Genomic_DNA"/>
</dbReference>
<keyword evidence="1" id="KW-0560">Oxidoreductase</keyword>